<evidence type="ECO:0000256" key="3">
    <source>
        <dbReference type="ARBA" id="ARBA00022448"/>
    </source>
</evidence>
<evidence type="ECO:0000256" key="5">
    <source>
        <dbReference type="ARBA" id="ARBA00022692"/>
    </source>
</evidence>
<comment type="similarity">
    <text evidence="2">Belongs to the CorA metal ion transporter (MIT) (TC 1.A.35) family.</text>
</comment>
<name>A0A221VZW4_9PSEU</name>
<organism evidence="9 10">
    <name type="scientific">Actinoalloteichus hoggarensis</name>
    <dbReference type="NCBI Taxonomy" id="1470176"/>
    <lineage>
        <taxon>Bacteria</taxon>
        <taxon>Bacillati</taxon>
        <taxon>Actinomycetota</taxon>
        <taxon>Actinomycetes</taxon>
        <taxon>Pseudonocardiales</taxon>
        <taxon>Pseudonocardiaceae</taxon>
        <taxon>Actinoalloteichus</taxon>
    </lineage>
</organism>
<dbReference type="SUPFAM" id="SSF143865">
    <property type="entry name" value="CorA soluble domain-like"/>
    <property type="match status" value="1"/>
</dbReference>
<keyword evidence="10" id="KW-1185">Reference proteome</keyword>
<keyword evidence="7 8" id="KW-0472">Membrane</keyword>
<keyword evidence="4" id="KW-1003">Cell membrane</keyword>
<accession>A0A221VZW4</accession>
<dbReference type="CDD" id="cd12822">
    <property type="entry name" value="TmCorA-like"/>
    <property type="match status" value="1"/>
</dbReference>
<dbReference type="Pfam" id="PF01544">
    <property type="entry name" value="CorA"/>
    <property type="match status" value="1"/>
</dbReference>
<dbReference type="GO" id="GO:0015095">
    <property type="term" value="F:magnesium ion transmembrane transporter activity"/>
    <property type="evidence" value="ECO:0007669"/>
    <property type="project" value="TreeGrafter"/>
</dbReference>
<feature type="transmembrane region" description="Helical" evidence="8">
    <location>
        <begin position="296"/>
        <end position="316"/>
    </location>
</feature>
<protein>
    <submittedName>
        <fullName evidence="9">Magnesium transport protein CorA</fullName>
    </submittedName>
</protein>
<evidence type="ECO:0000256" key="4">
    <source>
        <dbReference type="ARBA" id="ARBA00022475"/>
    </source>
</evidence>
<dbReference type="PANTHER" id="PTHR46494:SF1">
    <property type="entry name" value="CORA FAMILY METAL ION TRANSPORTER (EUROFUNG)"/>
    <property type="match status" value="1"/>
</dbReference>
<gene>
    <name evidence="9" type="primary">corA2</name>
    <name evidence="9" type="ORF">AHOG_05995</name>
</gene>
<dbReference type="KEGG" id="ahg:AHOG_05995"/>
<dbReference type="InterPro" id="IPR045861">
    <property type="entry name" value="CorA_cytoplasmic_dom"/>
</dbReference>
<keyword evidence="3" id="KW-0813">Transport</keyword>
<evidence type="ECO:0000256" key="6">
    <source>
        <dbReference type="ARBA" id="ARBA00022989"/>
    </source>
</evidence>
<dbReference type="GO" id="GO:0000287">
    <property type="term" value="F:magnesium ion binding"/>
    <property type="evidence" value="ECO:0007669"/>
    <property type="project" value="TreeGrafter"/>
</dbReference>
<evidence type="ECO:0000313" key="9">
    <source>
        <dbReference type="EMBL" id="ASO18851.1"/>
    </source>
</evidence>
<dbReference type="InterPro" id="IPR045863">
    <property type="entry name" value="CorA_TM1_TM2"/>
</dbReference>
<dbReference type="GO" id="GO:0005886">
    <property type="term" value="C:plasma membrane"/>
    <property type="evidence" value="ECO:0007669"/>
    <property type="project" value="UniProtKB-SubCell"/>
</dbReference>
<dbReference type="PANTHER" id="PTHR46494">
    <property type="entry name" value="CORA FAMILY METAL ION TRANSPORTER (EUROFUNG)"/>
    <property type="match status" value="1"/>
</dbReference>
<comment type="subcellular location">
    <subcellularLocation>
        <location evidence="1">Cell membrane</location>
        <topology evidence="1">Multi-pass membrane protein</topology>
    </subcellularLocation>
</comment>
<evidence type="ECO:0000256" key="1">
    <source>
        <dbReference type="ARBA" id="ARBA00004651"/>
    </source>
</evidence>
<keyword evidence="5 8" id="KW-0812">Transmembrane</keyword>
<dbReference type="EMBL" id="CP022521">
    <property type="protein sequence ID" value="ASO18851.1"/>
    <property type="molecule type" value="Genomic_DNA"/>
</dbReference>
<evidence type="ECO:0000256" key="8">
    <source>
        <dbReference type="SAM" id="Phobius"/>
    </source>
</evidence>
<dbReference type="Proteomes" id="UP000204221">
    <property type="component" value="Chromosome"/>
</dbReference>
<dbReference type="InterPro" id="IPR002523">
    <property type="entry name" value="MgTranspt_CorA/ZnTranspt_ZntB"/>
</dbReference>
<feature type="transmembrane region" description="Helical" evidence="8">
    <location>
        <begin position="266"/>
        <end position="284"/>
    </location>
</feature>
<keyword evidence="6 8" id="KW-1133">Transmembrane helix</keyword>
<dbReference type="AlphaFoldDB" id="A0A221VZW4"/>
<evidence type="ECO:0000256" key="2">
    <source>
        <dbReference type="ARBA" id="ARBA00009765"/>
    </source>
</evidence>
<reference evidence="9 10" key="1">
    <citation type="submission" date="2017-07" db="EMBL/GenBank/DDBJ databases">
        <title>Complete genome sequence of Actinoalloteichus hoggarensis DSM 45943, type strain of Actinoalloteichus hoggarensis.</title>
        <authorList>
            <person name="Ruckert C."/>
            <person name="Nouioui I."/>
            <person name="Willmese J."/>
            <person name="van Wezel G."/>
            <person name="Klenk H.-P."/>
            <person name="Kalinowski J."/>
            <person name="Zotchev S.B."/>
        </authorList>
    </citation>
    <scope>NUCLEOTIDE SEQUENCE [LARGE SCALE GENOMIC DNA]</scope>
    <source>
        <strain evidence="9 10">DSM 45943</strain>
    </source>
</reference>
<dbReference type="GO" id="GO:0015087">
    <property type="term" value="F:cobalt ion transmembrane transporter activity"/>
    <property type="evidence" value="ECO:0007669"/>
    <property type="project" value="TreeGrafter"/>
</dbReference>
<sequence length="322" mass="35979">MTMAEFTLFQDGERVTGRLPDGELGARLADPGVADWLDLSAPDADLVDRIGEALGLHELAVEDAGDERQRPKLDRYDSHLFLTLHRVVLDDQDDLRVSELALFVTPHALVTVHKDTGLDPSDVARRWSTAGRDRGIAYLLYALLDDIVDSHFDAAQALEDEVEALEDLLFAEPSQLHAVQRRSLRLRKNLLRLSRVSAPMREVLLGLMHRDIGLIDEQLMPYYQDVYDHVLRVTEWVEGMRELASGVRETQLALQGNRLNVVMKKVTSWAAIIAVPTAITGYFGQNLPYPGYGDQAGLVGSSLALVGSSVVLYLLFRRRGWL</sequence>
<dbReference type="SUPFAM" id="SSF144083">
    <property type="entry name" value="Magnesium transport protein CorA, transmembrane region"/>
    <property type="match status" value="1"/>
</dbReference>
<dbReference type="Gene3D" id="1.20.58.340">
    <property type="entry name" value="Magnesium transport protein CorA, transmembrane region"/>
    <property type="match status" value="2"/>
</dbReference>
<dbReference type="GO" id="GO:0050897">
    <property type="term" value="F:cobalt ion binding"/>
    <property type="evidence" value="ECO:0007669"/>
    <property type="project" value="TreeGrafter"/>
</dbReference>
<evidence type="ECO:0000256" key="7">
    <source>
        <dbReference type="ARBA" id="ARBA00023136"/>
    </source>
</evidence>
<proteinExistence type="inferred from homology"/>
<evidence type="ECO:0000313" key="10">
    <source>
        <dbReference type="Proteomes" id="UP000204221"/>
    </source>
</evidence>
<dbReference type="Gene3D" id="3.30.460.20">
    <property type="entry name" value="CorA soluble domain-like"/>
    <property type="match status" value="1"/>
</dbReference>